<proteinExistence type="predicted"/>
<sequence length="99" mass="9908">MGVAMMGSGTAQAAAPSDCGLQRDAFSASAQCPVGGDAFYDLTVDCWGLNWPFGGGPAIGPYSYTVSTLASGPNVTAHCAMGAGITGVVTNAYITPRDI</sequence>
<dbReference type="AlphaFoldDB" id="A0A516NXX3"/>
<name>A0A516NXX3_9NOCA</name>
<dbReference type="EMBL" id="CP041695">
    <property type="protein sequence ID" value="QDP83765.1"/>
    <property type="molecule type" value="Genomic_DNA"/>
</dbReference>
<gene>
    <name evidence="1" type="ORF">FOH10_25680</name>
</gene>
<evidence type="ECO:0000313" key="1">
    <source>
        <dbReference type="EMBL" id="QDP83765.1"/>
    </source>
</evidence>
<reference evidence="1 2" key="1">
    <citation type="submission" date="2019-07" db="EMBL/GenBank/DDBJ databases">
        <title>Complete Genome Sequence and Methylome Analysis of Nocardia otitidis-caviarum NEB252.</title>
        <authorList>
            <person name="Fomenkov A."/>
            <person name="Anton B.P."/>
            <person name="Vincze T."/>
            <person name="Roberts R.J."/>
        </authorList>
    </citation>
    <scope>NUCLEOTIDE SEQUENCE [LARGE SCALE GENOMIC DNA]</scope>
    <source>
        <strain evidence="1 2">NEB252</strain>
    </source>
</reference>
<dbReference type="Proteomes" id="UP000317039">
    <property type="component" value="Chromosome"/>
</dbReference>
<organism evidence="1 2">
    <name type="scientific">Nocardia otitidiscaviarum</name>
    <dbReference type="NCBI Taxonomy" id="1823"/>
    <lineage>
        <taxon>Bacteria</taxon>
        <taxon>Bacillati</taxon>
        <taxon>Actinomycetota</taxon>
        <taxon>Actinomycetes</taxon>
        <taxon>Mycobacteriales</taxon>
        <taxon>Nocardiaceae</taxon>
        <taxon>Nocardia</taxon>
    </lineage>
</organism>
<accession>A0A516NXX3</accession>
<protein>
    <submittedName>
        <fullName evidence="1">Uncharacterized protein</fullName>
    </submittedName>
</protein>
<evidence type="ECO:0000313" key="2">
    <source>
        <dbReference type="Proteomes" id="UP000317039"/>
    </source>
</evidence>
<dbReference type="KEGG" id="nod:FOH10_25680"/>